<keyword evidence="1" id="KW-0812">Transmembrane</keyword>
<comment type="caution">
    <text evidence="2">The sequence shown here is derived from an EMBL/GenBank/DDBJ whole genome shotgun (WGS) entry which is preliminary data.</text>
</comment>
<organism evidence="2 3">
    <name type="scientific">Monilinia fructicola</name>
    <name type="common">Brown rot fungus</name>
    <name type="synonym">Ciboria fructicola</name>
    <dbReference type="NCBI Taxonomy" id="38448"/>
    <lineage>
        <taxon>Eukaryota</taxon>
        <taxon>Fungi</taxon>
        <taxon>Dikarya</taxon>
        <taxon>Ascomycota</taxon>
        <taxon>Pezizomycotina</taxon>
        <taxon>Leotiomycetes</taxon>
        <taxon>Helotiales</taxon>
        <taxon>Sclerotiniaceae</taxon>
        <taxon>Monilinia</taxon>
    </lineage>
</organism>
<dbReference type="AlphaFoldDB" id="A0A5M9JWB3"/>
<keyword evidence="3" id="KW-1185">Reference proteome</keyword>
<evidence type="ECO:0000313" key="3">
    <source>
        <dbReference type="Proteomes" id="UP000322873"/>
    </source>
</evidence>
<feature type="transmembrane region" description="Helical" evidence="1">
    <location>
        <begin position="73"/>
        <end position="90"/>
    </location>
</feature>
<dbReference type="Proteomes" id="UP000322873">
    <property type="component" value="Unassembled WGS sequence"/>
</dbReference>
<proteinExistence type="predicted"/>
<dbReference type="EMBL" id="VICG01000004">
    <property type="protein sequence ID" value="KAA8572947.1"/>
    <property type="molecule type" value="Genomic_DNA"/>
</dbReference>
<protein>
    <submittedName>
        <fullName evidence="2">Uncharacterized protein</fullName>
    </submittedName>
</protein>
<evidence type="ECO:0000256" key="1">
    <source>
        <dbReference type="SAM" id="Phobius"/>
    </source>
</evidence>
<feature type="transmembrane region" description="Helical" evidence="1">
    <location>
        <begin position="96"/>
        <end position="114"/>
    </location>
</feature>
<sequence length="166" mass="18958">MMRFDYLAEDTVAFQGSFNITPSISLIIFPIAFFCIHHHHIQHQPSTLISQLSSLIPQHKVPLPLSTRVKKSLTLFYYSLSLLLLLYILFNSKSFVGFYLESILIAYLLQAYFIQIYSSSLYQPANLPTHPPLSLRVCACLIEYIHFNKDNSAFTALFIALPPNSI</sequence>
<keyword evidence="1" id="KW-1133">Transmembrane helix</keyword>
<keyword evidence="1" id="KW-0472">Membrane</keyword>
<feature type="transmembrane region" description="Helical" evidence="1">
    <location>
        <begin position="12"/>
        <end position="36"/>
    </location>
</feature>
<reference evidence="2 3" key="1">
    <citation type="submission" date="2019-06" db="EMBL/GenBank/DDBJ databases">
        <title>Genome Sequence of the Brown Rot Fungal Pathogen Monilinia fructicola.</title>
        <authorList>
            <person name="De Miccolis Angelini R.M."/>
            <person name="Landi L."/>
            <person name="Abate D."/>
            <person name="Pollastro S."/>
            <person name="Romanazzi G."/>
            <person name="Faretra F."/>
        </authorList>
    </citation>
    <scope>NUCLEOTIDE SEQUENCE [LARGE SCALE GENOMIC DNA]</scope>
    <source>
        <strain evidence="2 3">Mfrc123</strain>
    </source>
</reference>
<evidence type="ECO:0000313" key="2">
    <source>
        <dbReference type="EMBL" id="KAA8572947.1"/>
    </source>
</evidence>
<name>A0A5M9JWB3_MONFR</name>
<gene>
    <name evidence="2" type="ORF">EYC84_003497</name>
</gene>
<accession>A0A5M9JWB3</accession>